<evidence type="ECO:0000256" key="1">
    <source>
        <dbReference type="SAM" id="Phobius"/>
    </source>
</evidence>
<reference evidence="2 3" key="1">
    <citation type="journal article" date="2014" name="Arch. Microbiol.">
        <title>Bacillus mesophilum sp. nov., strain IITR-54T, a novel 4-chlorobiphenyl dechlorinating bacterium.</title>
        <authorList>
            <person name="Manickam N."/>
            <person name="Singh N.K."/>
            <person name="Bajaj A."/>
            <person name="Kumar R.M."/>
            <person name="Kaur G."/>
            <person name="Kaur N."/>
            <person name="Bala M."/>
            <person name="Kumar A."/>
            <person name="Mayilraj S."/>
        </authorList>
    </citation>
    <scope>NUCLEOTIDE SEQUENCE [LARGE SCALE GENOMIC DNA]</scope>
    <source>
        <strain evidence="2 3">IITR-54</strain>
    </source>
</reference>
<name>A0A7V7RHZ9_9BACI</name>
<feature type="transmembrane region" description="Helical" evidence="1">
    <location>
        <begin position="252"/>
        <end position="269"/>
    </location>
</feature>
<keyword evidence="3" id="KW-1185">Reference proteome</keyword>
<feature type="transmembrane region" description="Helical" evidence="1">
    <location>
        <begin position="289"/>
        <end position="310"/>
    </location>
</feature>
<keyword evidence="1" id="KW-1133">Transmembrane helix</keyword>
<evidence type="ECO:0008006" key="4">
    <source>
        <dbReference type="Google" id="ProtNLM"/>
    </source>
</evidence>
<evidence type="ECO:0000313" key="3">
    <source>
        <dbReference type="Proteomes" id="UP000441354"/>
    </source>
</evidence>
<organism evidence="2 3">
    <name type="scientific">Bacillus mesophilum</name>
    <dbReference type="NCBI Taxonomy" id="1071718"/>
    <lineage>
        <taxon>Bacteria</taxon>
        <taxon>Bacillati</taxon>
        <taxon>Bacillota</taxon>
        <taxon>Bacilli</taxon>
        <taxon>Bacillales</taxon>
        <taxon>Bacillaceae</taxon>
        <taxon>Bacillus</taxon>
    </lineage>
</organism>
<accession>A0A7V7RHZ9</accession>
<dbReference type="EMBL" id="WBOT01000012">
    <property type="protein sequence ID" value="KAB2329452.1"/>
    <property type="molecule type" value="Genomic_DNA"/>
</dbReference>
<feature type="transmembrane region" description="Helical" evidence="1">
    <location>
        <begin position="106"/>
        <end position="126"/>
    </location>
</feature>
<proteinExistence type="predicted"/>
<protein>
    <recommendedName>
        <fullName evidence="4">Flp pilus assembly protein TadB</fullName>
    </recommendedName>
</protein>
<sequence length="315" mass="36196">MNIASAGTWVSIVVYLVGFFSVVGISLSLGLNVQKYKERLKIDRQLKLQNYNKVWIQQGWLKQYHLLLSSAIPKYRLDHFSKIVIIQFVLFISLFAALYIGLQAFVFVLAVSFTIVYILPISFLYIRHKQKQNTLKEEMVTAAIILLQEYQKNHYHMLYALKALVDQTSGQNQIAYARLFARMHDNNFMKELAAEEFAFQLGHIRGKNLSTIILKACKDGRNVITLLEDLIEDVTEFNKRIRNAETEAREPALIGYAPLPLLAIFYYMNETMLIHGGNTFQYQFQTEQGLRAFLIAIVFGLMGTGLALVVKKPRK</sequence>
<dbReference type="Proteomes" id="UP000441354">
    <property type="component" value="Unassembled WGS sequence"/>
</dbReference>
<comment type="caution">
    <text evidence="2">The sequence shown here is derived from an EMBL/GenBank/DDBJ whole genome shotgun (WGS) entry which is preliminary data.</text>
</comment>
<feature type="transmembrane region" description="Helical" evidence="1">
    <location>
        <begin position="83"/>
        <end position="100"/>
    </location>
</feature>
<evidence type="ECO:0000313" key="2">
    <source>
        <dbReference type="EMBL" id="KAB2329452.1"/>
    </source>
</evidence>
<dbReference type="AlphaFoldDB" id="A0A7V7RHZ9"/>
<dbReference type="OrthoDB" id="2942764at2"/>
<dbReference type="RefSeq" id="WP_151576025.1">
    <property type="nucleotide sequence ID" value="NZ_WBOT01000012.1"/>
</dbReference>
<keyword evidence="1" id="KW-0812">Transmembrane</keyword>
<keyword evidence="1" id="KW-0472">Membrane</keyword>
<gene>
    <name evidence="2" type="ORF">F7732_21240</name>
</gene>
<feature type="transmembrane region" description="Helical" evidence="1">
    <location>
        <begin position="12"/>
        <end position="31"/>
    </location>
</feature>